<dbReference type="PANTHER" id="PTHR42894:SF1">
    <property type="entry name" value="N-(5'-PHOSPHORIBOSYL)ANTHRANILATE ISOMERASE"/>
    <property type="match status" value="1"/>
</dbReference>
<accession>A0A1E4RGM8</accession>
<dbReference type="PANTHER" id="PTHR42894">
    <property type="entry name" value="N-(5'-PHOSPHORIBOSYL)ANTHRANILATE ISOMERASE"/>
    <property type="match status" value="1"/>
</dbReference>
<evidence type="ECO:0000256" key="6">
    <source>
        <dbReference type="ARBA" id="ARBA00022822"/>
    </source>
</evidence>
<protein>
    <recommendedName>
        <fullName evidence="4">N-(5'-phosphoribosyl)anthranilate isomerase</fullName>
        <ecNumber evidence="3">5.3.1.24</ecNumber>
    </recommendedName>
</protein>
<gene>
    <name evidence="10" type="ORF">HYPBUDRAFT_111266</name>
</gene>
<dbReference type="Gene3D" id="3.20.20.70">
    <property type="entry name" value="Aldolase class I"/>
    <property type="match status" value="1"/>
</dbReference>
<dbReference type="Pfam" id="PF00697">
    <property type="entry name" value="PRAI"/>
    <property type="match status" value="1"/>
</dbReference>
<evidence type="ECO:0000313" key="10">
    <source>
        <dbReference type="EMBL" id="ODV66366.1"/>
    </source>
</evidence>
<dbReference type="EMBL" id="KV454542">
    <property type="protein sequence ID" value="ODV66366.1"/>
    <property type="molecule type" value="Genomic_DNA"/>
</dbReference>
<organism evidence="10 11">
    <name type="scientific">Hyphopichia burtonii NRRL Y-1933</name>
    <dbReference type="NCBI Taxonomy" id="984485"/>
    <lineage>
        <taxon>Eukaryota</taxon>
        <taxon>Fungi</taxon>
        <taxon>Dikarya</taxon>
        <taxon>Ascomycota</taxon>
        <taxon>Saccharomycotina</taxon>
        <taxon>Pichiomycetes</taxon>
        <taxon>Debaryomycetaceae</taxon>
        <taxon>Hyphopichia</taxon>
    </lineage>
</organism>
<evidence type="ECO:0000256" key="5">
    <source>
        <dbReference type="ARBA" id="ARBA00022605"/>
    </source>
</evidence>
<dbReference type="InterPro" id="IPR013785">
    <property type="entry name" value="Aldolase_TIM"/>
</dbReference>
<dbReference type="Proteomes" id="UP000095085">
    <property type="component" value="Unassembled WGS sequence"/>
</dbReference>
<evidence type="ECO:0000256" key="1">
    <source>
        <dbReference type="ARBA" id="ARBA00004664"/>
    </source>
</evidence>
<dbReference type="InterPro" id="IPR011060">
    <property type="entry name" value="RibuloseP-bd_barrel"/>
</dbReference>
<dbReference type="GO" id="GO:0004640">
    <property type="term" value="F:phosphoribosylanthranilate isomerase activity"/>
    <property type="evidence" value="ECO:0007669"/>
    <property type="project" value="UniProtKB-EC"/>
</dbReference>
<comment type="similarity">
    <text evidence="2">Belongs to the TrpF family.</text>
</comment>
<dbReference type="RefSeq" id="XP_020075433.1">
    <property type="nucleotide sequence ID" value="XM_020218818.1"/>
</dbReference>
<dbReference type="HAMAP" id="MF_00135">
    <property type="entry name" value="PRAI"/>
    <property type="match status" value="1"/>
</dbReference>
<evidence type="ECO:0000313" key="11">
    <source>
        <dbReference type="Proteomes" id="UP000095085"/>
    </source>
</evidence>
<keyword evidence="7" id="KW-0057">Aromatic amino acid biosynthesis</keyword>
<dbReference type="InterPro" id="IPR044643">
    <property type="entry name" value="TrpF_fam"/>
</dbReference>
<name>A0A1E4RGM8_9ASCO</name>
<sequence>MTKLVKICGLKTQEAADKAIESKADLLGVILVPGRARSIDHEVGKTISKRVKLERSKSKFQTSKELMEHAQELKLKDHNEYFIKIRDLIIENGPFLVGVFRNQSIEDVFKIAQELDVDFIQLHGNEILEDYHKYNQDKFNGKFGIIKRYVIPKDIELMSQTFSNMNNGLALALLDSELGGEGKTIDWSYLNKMDGQFILAGGLNPDNLADTNQYANIIGFDVSGGVEKENGEKDLNSIDRFITNGKNL</sequence>
<keyword evidence="11" id="KW-1185">Reference proteome</keyword>
<dbReference type="EC" id="5.3.1.24" evidence="3"/>
<dbReference type="InterPro" id="IPR001240">
    <property type="entry name" value="PRAI_dom"/>
</dbReference>
<dbReference type="GeneID" id="30993368"/>
<dbReference type="UniPathway" id="UPA00035">
    <property type="reaction ID" value="UER00042"/>
</dbReference>
<proteinExistence type="inferred from homology"/>
<dbReference type="SUPFAM" id="SSF51366">
    <property type="entry name" value="Ribulose-phoshate binding barrel"/>
    <property type="match status" value="1"/>
</dbReference>
<dbReference type="OrthoDB" id="524799at2759"/>
<evidence type="ECO:0000259" key="9">
    <source>
        <dbReference type="Pfam" id="PF00697"/>
    </source>
</evidence>
<evidence type="ECO:0000256" key="8">
    <source>
        <dbReference type="ARBA" id="ARBA00023235"/>
    </source>
</evidence>
<feature type="domain" description="N-(5'phosphoribosyl) anthranilate isomerase (PRAI)" evidence="9">
    <location>
        <begin position="79"/>
        <end position="243"/>
    </location>
</feature>
<evidence type="ECO:0000256" key="7">
    <source>
        <dbReference type="ARBA" id="ARBA00023141"/>
    </source>
</evidence>
<keyword evidence="6" id="KW-0822">Tryptophan biosynthesis</keyword>
<evidence type="ECO:0000256" key="3">
    <source>
        <dbReference type="ARBA" id="ARBA00012572"/>
    </source>
</evidence>
<reference evidence="11" key="1">
    <citation type="submission" date="2016-05" db="EMBL/GenBank/DDBJ databases">
        <title>Comparative genomics of biotechnologically important yeasts.</title>
        <authorList>
            <consortium name="DOE Joint Genome Institute"/>
            <person name="Riley R."/>
            <person name="Haridas S."/>
            <person name="Wolfe K.H."/>
            <person name="Lopes M.R."/>
            <person name="Hittinger C.T."/>
            <person name="Goker M."/>
            <person name="Salamov A."/>
            <person name="Wisecaver J."/>
            <person name="Long T.M."/>
            <person name="Aerts A.L."/>
            <person name="Barry K."/>
            <person name="Choi C."/>
            <person name="Clum A."/>
            <person name="Coughlan A.Y."/>
            <person name="Deshpande S."/>
            <person name="Douglass A.P."/>
            <person name="Hanson S.J."/>
            <person name="Klenk H.-P."/>
            <person name="Labutti K."/>
            <person name="Lapidus A."/>
            <person name="Lindquist E."/>
            <person name="Lipzen A."/>
            <person name="Meier-Kolthoff J.P."/>
            <person name="Ohm R.A."/>
            <person name="Otillar R.P."/>
            <person name="Pangilinan J."/>
            <person name="Peng Y."/>
            <person name="Rokas A."/>
            <person name="Rosa C.A."/>
            <person name="Scheuner C."/>
            <person name="Sibirny A.A."/>
            <person name="Slot J.C."/>
            <person name="Stielow J.B."/>
            <person name="Sun H."/>
            <person name="Kurtzman C.P."/>
            <person name="Blackwell M."/>
            <person name="Grigoriev I.V."/>
            <person name="Jeffries T.W."/>
        </authorList>
    </citation>
    <scope>NUCLEOTIDE SEQUENCE [LARGE SCALE GENOMIC DNA]</scope>
    <source>
        <strain evidence="11">NRRL Y-1933</strain>
    </source>
</reference>
<dbReference type="CDD" id="cd00405">
    <property type="entry name" value="PRAI"/>
    <property type="match status" value="1"/>
</dbReference>
<dbReference type="STRING" id="984485.A0A1E4RGM8"/>
<keyword evidence="5" id="KW-0028">Amino-acid biosynthesis</keyword>
<keyword evidence="8" id="KW-0413">Isomerase</keyword>
<comment type="pathway">
    <text evidence="1">Amino-acid biosynthesis; L-tryptophan biosynthesis; L-tryptophan from chorismate: step 3/5.</text>
</comment>
<dbReference type="AlphaFoldDB" id="A0A1E4RGM8"/>
<evidence type="ECO:0000256" key="4">
    <source>
        <dbReference type="ARBA" id="ARBA00022272"/>
    </source>
</evidence>
<evidence type="ECO:0000256" key="2">
    <source>
        <dbReference type="ARBA" id="ARBA00007571"/>
    </source>
</evidence>
<dbReference type="GO" id="GO:0000162">
    <property type="term" value="P:L-tryptophan biosynthetic process"/>
    <property type="evidence" value="ECO:0007669"/>
    <property type="project" value="UniProtKB-UniPathway"/>
</dbReference>